<dbReference type="Proteomes" id="UP000262825">
    <property type="component" value="Unassembled WGS sequence"/>
</dbReference>
<feature type="domain" description="Tyrosine specific protein phosphatases" evidence="1">
    <location>
        <begin position="542"/>
        <end position="586"/>
    </location>
</feature>
<dbReference type="InterPro" id="IPR029058">
    <property type="entry name" value="AB_hydrolase_fold"/>
</dbReference>
<dbReference type="InterPro" id="IPR000387">
    <property type="entry name" value="Tyr_Pase_dom"/>
</dbReference>
<dbReference type="PANTHER" id="PTHR31126:SF1">
    <property type="entry name" value="TYROSINE SPECIFIC PROTEIN PHOSPHATASES DOMAIN-CONTAINING PROTEIN"/>
    <property type="match status" value="1"/>
</dbReference>
<accession>A0A376B3W1</accession>
<protein>
    <recommendedName>
        <fullName evidence="1">Tyrosine specific protein phosphatases domain-containing protein</fullName>
    </recommendedName>
</protein>
<dbReference type="SUPFAM" id="SSF52799">
    <property type="entry name" value="(Phosphotyrosine protein) phosphatases II"/>
    <property type="match status" value="1"/>
</dbReference>
<evidence type="ECO:0000313" key="2">
    <source>
        <dbReference type="EMBL" id="SSD59174.1"/>
    </source>
</evidence>
<dbReference type="GO" id="GO:0004721">
    <property type="term" value="F:phosphoprotein phosphatase activity"/>
    <property type="evidence" value="ECO:0007669"/>
    <property type="project" value="InterPro"/>
</dbReference>
<keyword evidence="3" id="KW-1185">Reference proteome</keyword>
<dbReference type="VEuPathDB" id="FungiDB:SCODWIG_00935"/>
<evidence type="ECO:0000313" key="3">
    <source>
        <dbReference type="Proteomes" id="UP000262825"/>
    </source>
</evidence>
<dbReference type="InterPro" id="IPR029021">
    <property type="entry name" value="Prot-tyrosine_phosphatase-like"/>
</dbReference>
<reference evidence="3" key="1">
    <citation type="submission" date="2018-06" db="EMBL/GenBank/DDBJ databases">
        <authorList>
            <person name="Guldener U."/>
        </authorList>
    </citation>
    <scope>NUCLEOTIDE SEQUENCE [LARGE SCALE GENOMIC DNA]</scope>
    <source>
        <strain evidence="3">UTAD17</strain>
    </source>
</reference>
<proteinExistence type="predicted"/>
<dbReference type="InterPro" id="IPR026893">
    <property type="entry name" value="Tyr/Ser_Pase_IphP-type"/>
</dbReference>
<dbReference type="EMBL" id="UFAJ01000102">
    <property type="protein sequence ID" value="SSD59174.1"/>
    <property type="molecule type" value="Genomic_DNA"/>
</dbReference>
<dbReference type="PROSITE" id="PS50056">
    <property type="entry name" value="TYR_PHOSPHATASE_2"/>
    <property type="match status" value="1"/>
</dbReference>
<dbReference type="InterPro" id="IPR016130">
    <property type="entry name" value="Tyr_Pase_AS"/>
</dbReference>
<dbReference type="AlphaFoldDB" id="A0A376B3W1"/>
<sequence>MTKSENNSKDSTTSTTNIPVINVSPNINATNKEKHNYFLNTVPSKSRKSSTIESEAKILFKDTINLSQKSTSINNDNEEVFSDQSDNQVDVDELPQLVTCESRTSSHSKSLTENEHFIYLKHEKYHKDKGIAGILTRPKSALTNNRKGILLLHGHSGHKDQCCLPLINAKLGSMGYYVLRIDFRGLGDSEENADPSVGRTIQQDIEDIETCYLFFRNICNVKLDAIVAHSRAVISMFQFVIDRLQPCYHDFISNLFNCSGRYVSNELITKVQEKAPNWYKDKGYYCKAYRMGKLTDVFIPMSETLSAASIDVTQFTQIDSRTFIFSIYGGKEDIMPLSYATQYADLFGSRRHKLEIIPNADHCFYGLANDPNIYGLPIRKGKVNYNYLVVNYVADFLSEENQMNLFNSMNKYIENDIYPPSFRWPLPFEYSNVSNFRDIGGYKLSDDNIKRVKSNIFYRCANPSKITKRGLEYLTETLHVRKIFDLRSDAEREKTGIIDCEKVNVVHLNFKQDMDLEDIALHYQGMLLSPLNFPQAYMIVLKKSLNCIREFFQYLLSTDLEEEGISVVFHCTAGKDRTGILCMLLLKILNVDDETICNEYSLTTIGLKTETDLIDSIMERDEQYYVNVLGEAHYNKYISKKDITPLQMNKNVLSSNYLAMRIFIEDFEKEFGGIESFFIEHLHLSMRDIELLRSRYTC</sequence>
<dbReference type="PROSITE" id="PS00383">
    <property type="entry name" value="TYR_PHOSPHATASE_1"/>
    <property type="match status" value="1"/>
</dbReference>
<dbReference type="PANTHER" id="PTHR31126">
    <property type="entry name" value="TYROSINE-PROTEIN PHOSPHATASE"/>
    <property type="match status" value="1"/>
</dbReference>
<evidence type="ECO:0000259" key="1">
    <source>
        <dbReference type="PROSITE" id="PS50056"/>
    </source>
</evidence>
<dbReference type="Gene3D" id="3.90.190.10">
    <property type="entry name" value="Protein tyrosine phosphatase superfamily"/>
    <property type="match status" value="1"/>
</dbReference>
<dbReference type="Gene3D" id="3.40.50.1820">
    <property type="entry name" value="alpha/beta hydrolase"/>
    <property type="match status" value="1"/>
</dbReference>
<organism evidence="2 3">
    <name type="scientific">Saccharomycodes ludwigii</name>
    <dbReference type="NCBI Taxonomy" id="36035"/>
    <lineage>
        <taxon>Eukaryota</taxon>
        <taxon>Fungi</taxon>
        <taxon>Dikarya</taxon>
        <taxon>Ascomycota</taxon>
        <taxon>Saccharomycotina</taxon>
        <taxon>Saccharomycetes</taxon>
        <taxon>Saccharomycodales</taxon>
        <taxon>Saccharomycodaceae</taxon>
        <taxon>Saccharomycodes</taxon>
    </lineage>
</organism>
<gene>
    <name evidence="2" type="ORF">SCODWIG_00935</name>
</gene>
<name>A0A376B3W1_9ASCO</name>
<dbReference type="SUPFAM" id="SSF53474">
    <property type="entry name" value="alpha/beta-Hydrolases"/>
    <property type="match status" value="1"/>
</dbReference>
<dbReference type="Pfam" id="PF13350">
    <property type="entry name" value="Y_phosphatase3"/>
    <property type="match status" value="1"/>
</dbReference>